<dbReference type="Gene3D" id="3.30.300.30">
    <property type="match status" value="1"/>
</dbReference>
<protein>
    <recommendedName>
        <fullName evidence="3 7">Acetoacetyl-CoA synthetase</fullName>
        <ecNumber evidence="2 7">6.2.1.16</ecNumber>
    </recommendedName>
</protein>
<dbReference type="Gene3D" id="3.40.50.12780">
    <property type="entry name" value="N-terminal domain of ligase-like"/>
    <property type="match status" value="1"/>
</dbReference>
<dbReference type="GO" id="GO:0006631">
    <property type="term" value="P:fatty acid metabolic process"/>
    <property type="evidence" value="ECO:0007669"/>
    <property type="project" value="UniProtKB-UniRule"/>
</dbReference>
<keyword evidence="8" id="KW-0472">Membrane</keyword>
<dbReference type="Proteomes" id="UP000886998">
    <property type="component" value="Unassembled WGS sequence"/>
</dbReference>
<dbReference type="SUPFAM" id="SSF56801">
    <property type="entry name" value="Acetyl-CoA synthetase-like"/>
    <property type="match status" value="1"/>
</dbReference>
<comment type="subcellular location">
    <subcellularLocation>
        <location evidence="7">Cytoplasm</location>
        <location evidence="7">Cytosol</location>
    </subcellularLocation>
</comment>
<sequence length="663" mass="75591">MYQRNFTDVPVIRKPSDDNGKIMKKFKRIIEDKYHVKLDDYMDFHKWSIDNFCEFWAEMWDFLKIVSSKRFDTVLDLNAPMSDLPKWFEGSKLNFAENLLRYRNDEVAIIQDGEDSEIEKFTFAQMYEEVKLYSAAFRKFGLKKGDRVACYMSNRKEAIFAMLGVTSIGAIWTGALPLLGSDAVTNRFKQVNLKVLLTVDRFLQDGEEIDMLSKVKEIVKGLPSLEKVIIVASKPNSYSKDISAIRNSCFLNEFLKLGYEKDGSVPEIQFEQVSFSHPVTISYTSGTTGLPKAIIHGCGILMAVANAYYINFDGDRGTNWFSASPVGWASWTINSTLFFLGHTLVLFEGSPYYLSPTHMWDLIQKHKISNIFFPSSVIDEFQKRGFVPTEKHDISSLKLVFAGGSVVKPASYDFIKEILKGITFTASYGCTEVMGIVLAAEMSLPMYKSEINVPCLGTGVEIVDTDGNRIVGEIGEIVIRRSIPGLFTGMWNDKDGSIYREKYFSKYQGVFALSDFGIQNPLTMNWIIVCRSDETLKQRGCRFGSSEIYNIVEEFPEIRDSLCVSQYNKDLDERAVLFLKIRDGYKYNEELVAKIRKAIEKALTVRHVPDVIIEIKDIPYNLNGKKVESVVKRIINKLPYNKDSAADQECLQYYFNIPELQGF</sequence>
<gene>
    <name evidence="11" type="primary">AACS</name>
    <name evidence="11" type="ORF">TNIN_487921</name>
</gene>
<keyword evidence="5 7" id="KW-0547">Nucleotide-binding</keyword>
<evidence type="ECO:0000256" key="4">
    <source>
        <dbReference type="ARBA" id="ARBA00022598"/>
    </source>
</evidence>
<dbReference type="InterPro" id="IPR045851">
    <property type="entry name" value="AMP-bd_C_sf"/>
</dbReference>
<evidence type="ECO:0000313" key="12">
    <source>
        <dbReference type="Proteomes" id="UP000886998"/>
    </source>
</evidence>
<name>A0A8X6Y6Q6_9ARAC</name>
<keyword evidence="4 7" id="KW-0436">Ligase</keyword>
<comment type="caution">
    <text evidence="11">The sequence shown here is derived from an EMBL/GenBank/DDBJ whole genome shotgun (WGS) entry which is preliminary data.</text>
</comment>
<dbReference type="PROSITE" id="PS00455">
    <property type="entry name" value="AMP_BINDING"/>
    <property type="match status" value="1"/>
</dbReference>
<accession>A0A8X6Y6Q6</accession>
<dbReference type="InterPro" id="IPR032387">
    <property type="entry name" value="ACAS_N"/>
</dbReference>
<evidence type="ECO:0000256" key="6">
    <source>
        <dbReference type="ARBA" id="ARBA00022840"/>
    </source>
</evidence>
<keyword evidence="8" id="KW-1133">Transmembrane helix</keyword>
<organism evidence="11 12">
    <name type="scientific">Trichonephila inaurata madagascariensis</name>
    <dbReference type="NCBI Taxonomy" id="2747483"/>
    <lineage>
        <taxon>Eukaryota</taxon>
        <taxon>Metazoa</taxon>
        <taxon>Ecdysozoa</taxon>
        <taxon>Arthropoda</taxon>
        <taxon>Chelicerata</taxon>
        <taxon>Arachnida</taxon>
        <taxon>Araneae</taxon>
        <taxon>Araneomorphae</taxon>
        <taxon>Entelegynae</taxon>
        <taxon>Araneoidea</taxon>
        <taxon>Nephilidae</taxon>
        <taxon>Trichonephila</taxon>
        <taxon>Trichonephila inaurata</taxon>
    </lineage>
</organism>
<evidence type="ECO:0000256" key="5">
    <source>
        <dbReference type="ARBA" id="ARBA00022741"/>
    </source>
</evidence>
<dbReference type="GO" id="GO:0005524">
    <property type="term" value="F:ATP binding"/>
    <property type="evidence" value="ECO:0007669"/>
    <property type="project" value="UniProtKB-UniRule"/>
</dbReference>
<dbReference type="PANTHER" id="PTHR42921:SF1">
    <property type="entry name" value="ACETOACETYL-COA SYNTHETASE"/>
    <property type="match status" value="1"/>
</dbReference>
<evidence type="ECO:0000313" key="11">
    <source>
        <dbReference type="EMBL" id="GFY65904.1"/>
    </source>
</evidence>
<dbReference type="Pfam" id="PF16177">
    <property type="entry name" value="ACAS_N"/>
    <property type="match status" value="1"/>
</dbReference>
<dbReference type="InterPro" id="IPR005914">
    <property type="entry name" value="Acac_CoA_synth"/>
</dbReference>
<dbReference type="GO" id="GO:0030729">
    <property type="term" value="F:acetoacetate-CoA ligase activity"/>
    <property type="evidence" value="ECO:0007669"/>
    <property type="project" value="UniProtKB-UniRule"/>
</dbReference>
<dbReference type="InterPro" id="IPR042099">
    <property type="entry name" value="ANL_N_sf"/>
</dbReference>
<dbReference type="InterPro" id="IPR020845">
    <property type="entry name" value="AMP-binding_CS"/>
</dbReference>
<reference evidence="11" key="1">
    <citation type="submission" date="2020-08" db="EMBL/GenBank/DDBJ databases">
        <title>Multicomponent nature underlies the extraordinary mechanical properties of spider dragline silk.</title>
        <authorList>
            <person name="Kono N."/>
            <person name="Nakamura H."/>
            <person name="Mori M."/>
            <person name="Yoshida Y."/>
            <person name="Ohtoshi R."/>
            <person name="Malay A.D."/>
            <person name="Moran D.A.P."/>
            <person name="Tomita M."/>
            <person name="Numata K."/>
            <person name="Arakawa K."/>
        </authorList>
    </citation>
    <scope>NUCLEOTIDE SEQUENCE</scope>
</reference>
<comment type="similarity">
    <text evidence="1 7">Belongs to the ATP-dependent AMP-binding enzyme family.</text>
</comment>
<dbReference type="EMBL" id="BMAV01015743">
    <property type="protein sequence ID" value="GFY65904.1"/>
    <property type="molecule type" value="Genomic_DNA"/>
</dbReference>
<dbReference type="OrthoDB" id="10253869at2759"/>
<evidence type="ECO:0000256" key="1">
    <source>
        <dbReference type="ARBA" id="ARBA00006432"/>
    </source>
</evidence>
<evidence type="ECO:0000256" key="3">
    <source>
        <dbReference type="ARBA" id="ARBA00015326"/>
    </source>
</evidence>
<keyword evidence="7" id="KW-0276">Fatty acid metabolism</keyword>
<keyword evidence="7" id="KW-0443">Lipid metabolism</keyword>
<evidence type="ECO:0000256" key="7">
    <source>
        <dbReference type="RuleBase" id="RU367019"/>
    </source>
</evidence>
<evidence type="ECO:0000259" key="10">
    <source>
        <dbReference type="Pfam" id="PF16177"/>
    </source>
</evidence>
<feature type="transmembrane region" description="Helical" evidence="8">
    <location>
        <begin position="159"/>
        <end position="180"/>
    </location>
</feature>
<dbReference type="EC" id="6.2.1.16" evidence="2 7"/>
<keyword evidence="6 7" id="KW-0067">ATP-binding</keyword>
<evidence type="ECO:0000259" key="9">
    <source>
        <dbReference type="Pfam" id="PF00501"/>
    </source>
</evidence>
<dbReference type="InterPro" id="IPR000873">
    <property type="entry name" value="AMP-dep_synth/lig_dom"/>
</dbReference>
<comment type="catalytic activity">
    <reaction evidence="7">
        <text>acetoacetate + ATP + CoA = acetoacetyl-CoA + AMP + diphosphate</text>
        <dbReference type="Rhea" id="RHEA:16117"/>
        <dbReference type="ChEBI" id="CHEBI:13705"/>
        <dbReference type="ChEBI" id="CHEBI:30616"/>
        <dbReference type="ChEBI" id="CHEBI:33019"/>
        <dbReference type="ChEBI" id="CHEBI:57286"/>
        <dbReference type="ChEBI" id="CHEBI:57287"/>
        <dbReference type="ChEBI" id="CHEBI:456215"/>
        <dbReference type="EC" id="6.2.1.16"/>
    </reaction>
</comment>
<keyword evidence="8" id="KW-0812">Transmembrane</keyword>
<feature type="domain" description="Acetyl-coenzyme A synthetase N-terminal" evidence="10">
    <location>
        <begin position="41"/>
        <end position="98"/>
    </location>
</feature>
<comment type="function">
    <text evidence="7">Converts acetoacetate to acetoacetyl-CoA in the cytosol.</text>
</comment>
<keyword evidence="7" id="KW-0963">Cytoplasm</keyword>
<dbReference type="PANTHER" id="PTHR42921">
    <property type="entry name" value="ACETOACETYL-COA SYNTHETASE"/>
    <property type="match status" value="1"/>
</dbReference>
<evidence type="ECO:0000256" key="2">
    <source>
        <dbReference type="ARBA" id="ARBA00012988"/>
    </source>
</evidence>
<proteinExistence type="inferred from homology"/>
<keyword evidence="12" id="KW-1185">Reference proteome</keyword>
<dbReference type="Pfam" id="PF00501">
    <property type="entry name" value="AMP-binding"/>
    <property type="match status" value="1"/>
</dbReference>
<evidence type="ECO:0000256" key="8">
    <source>
        <dbReference type="SAM" id="Phobius"/>
    </source>
</evidence>
<feature type="domain" description="AMP-dependent synthetase/ligase" evidence="9">
    <location>
        <begin position="101"/>
        <end position="489"/>
    </location>
</feature>
<dbReference type="AlphaFoldDB" id="A0A8X6Y6Q6"/>
<dbReference type="GO" id="GO:0005829">
    <property type="term" value="C:cytosol"/>
    <property type="evidence" value="ECO:0007669"/>
    <property type="project" value="UniProtKB-SubCell"/>
</dbReference>
<dbReference type="NCBIfam" id="TIGR01217">
    <property type="entry name" value="ac_ac_CoA_syn"/>
    <property type="match status" value="1"/>
</dbReference>